<sequence>MRAPSLSSCATLPDPTAADEDEEMPNLEDPSEFKEMEDGKDVNEDEGKGKGKDEDDEEILAQTVCGLSANKSFFSGGVLTLCSHISCNGQDHFPVYKKYCDDKKIPLNNHAYPEGYNKSGKLGGLTQTTLDENAKVEVPLTKQGLLNHIVEMTICIDSVLQFCWPKLADQDIPHRTKVSTEIKAKRDTEVKRLKKVFEKCPGDISLTFDTWTSAAGDPYLGITAHYIDSPDDQPTMGELKCDQIAFTQIEGDHSGGRIRLSDISTQTQITVATSAQGATLATGQG</sequence>
<dbReference type="Proteomes" id="UP001295794">
    <property type="component" value="Unassembled WGS sequence"/>
</dbReference>
<accession>A0AAD2JWV6</accession>
<feature type="compositionally biased region" description="Acidic residues" evidence="1">
    <location>
        <begin position="17"/>
        <end position="30"/>
    </location>
</feature>
<reference evidence="2" key="1">
    <citation type="submission" date="2023-11" db="EMBL/GenBank/DDBJ databases">
        <authorList>
            <person name="De Vega J J."/>
            <person name="De Vega J J."/>
        </authorList>
    </citation>
    <scope>NUCLEOTIDE SEQUENCE</scope>
</reference>
<feature type="region of interest" description="Disordered" evidence="1">
    <location>
        <begin position="1"/>
        <end position="55"/>
    </location>
</feature>
<comment type="caution">
    <text evidence="2">The sequence shown here is derived from an EMBL/GenBank/DDBJ whole genome shotgun (WGS) entry which is preliminary data.</text>
</comment>
<proteinExistence type="predicted"/>
<keyword evidence="3" id="KW-1185">Reference proteome</keyword>
<feature type="compositionally biased region" description="Polar residues" evidence="1">
    <location>
        <begin position="1"/>
        <end position="10"/>
    </location>
</feature>
<organism evidence="2 3">
    <name type="scientific">Mycena citricolor</name>
    <dbReference type="NCBI Taxonomy" id="2018698"/>
    <lineage>
        <taxon>Eukaryota</taxon>
        <taxon>Fungi</taxon>
        <taxon>Dikarya</taxon>
        <taxon>Basidiomycota</taxon>
        <taxon>Agaricomycotina</taxon>
        <taxon>Agaricomycetes</taxon>
        <taxon>Agaricomycetidae</taxon>
        <taxon>Agaricales</taxon>
        <taxon>Marasmiineae</taxon>
        <taxon>Mycenaceae</taxon>
        <taxon>Mycena</taxon>
    </lineage>
</organism>
<gene>
    <name evidence="2" type="ORF">MYCIT1_LOCUS8106</name>
</gene>
<evidence type="ECO:0000313" key="3">
    <source>
        <dbReference type="Proteomes" id="UP001295794"/>
    </source>
</evidence>
<evidence type="ECO:0000256" key="1">
    <source>
        <dbReference type="SAM" id="MobiDB-lite"/>
    </source>
</evidence>
<dbReference type="AlphaFoldDB" id="A0AAD2JWV6"/>
<protein>
    <submittedName>
        <fullName evidence="2">Uncharacterized protein</fullName>
    </submittedName>
</protein>
<name>A0AAD2JWV6_9AGAR</name>
<dbReference type="EMBL" id="CAVNYO010000109">
    <property type="protein sequence ID" value="CAK5266409.1"/>
    <property type="molecule type" value="Genomic_DNA"/>
</dbReference>
<feature type="compositionally biased region" description="Basic and acidic residues" evidence="1">
    <location>
        <begin position="31"/>
        <end position="53"/>
    </location>
</feature>
<evidence type="ECO:0000313" key="2">
    <source>
        <dbReference type="EMBL" id="CAK5266409.1"/>
    </source>
</evidence>